<dbReference type="EMBL" id="CP015756">
    <property type="protein sequence ID" value="APC41934.1"/>
    <property type="molecule type" value="Genomic_DNA"/>
</dbReference>
<gene>
    <name evidence="2" type="ORF">A7L45_18625</name>
</gene>
<dbReference type="AlphaFoldDB" id="A0A1J0GM30"/>
<evidence type="ECO:0000259" key="1">
    <source>
        <dbReference type="PROSITE" id="PS50112"/>
    </source>
</evidence>
<feature type="domain" description="PAS" evidence="1">
    <location>
        <begin position="108"/>
        <end position="177"/>
    </location>
</feature>
<dbReference type="KEGG" id="ceu:A7L45_18625"/>
<sequence>MCYDNNKMLNFLREIYIEINIKESITFISSNCFTLLGYSMKELLNKNIQNILSFILQNSKSVITMKSSVITKKGIVIPVDLASCPIVDSSNNIIGYRLSLIDISSYIHEKRINQMFERSRDFIYSAELNPIFILTYLSPSIKNILGYDAQEYYINPMLVFNIVHPDDRYIIKKKLTN</sequence>
<dbReference type="Pfam" id="PF13426">
    <property type="entry name" value="PAS_9"/>
    <property type="match status" value="1"/>
</dbReference>
<dbReference type="PROSITE" id="PS50112">
    <property type="entry name" value="PAS"/>
    <property type="match status" value="1"/>
</dbReference>
<dbReference type="Proteomes" id="UP000182569">
    <property type="component" value="Chromosome"/>
</dbReference>
<dbReference type="OrthoDB" id="9798833at2"/>
<dbReference type="Gene3D" id="3.30.450.20">
    <property type="entry name" value="PAS domain"/>
    <property type="match status" value="2"/>
</dbReference>
<proteinExistence type="predicted"/>
<name>A0A1J0GM30_9CLOT</name>
<accession>A0A1J0GM30</accession>
<reference evidence="3" key="1">
    <citation type="journal article" date="2016" name="Front. Microbiol.">
        <title>Complete Genome Sequence of Clostridium estertheticum DSM 8809, a Microbe Identified in Spoiled Vacuum Packed Beef.</title>
        <authorList>
            <person name="Yu Z."/>
            <person name="Gunn L."/>
            <person name="Brennan E."/>
            <person name="Reid R."/>
            <person name="Wall P.G."/>
            <person name="Gaora O.P."/>
            <person name="Hurley D."/>
            <person name="Bolton D."/>
            <person name="Fanning S."/>
        </authorList>
    </citation>
    <scope>NUCLEOTIDE SEQUENCE [LARGE SCALE GENOMIC DNA]</scope>
    <source>
        <strain evidence="3">DSM 8809</strain>
    </source>
</reference>
<evidence type="ECO:0000313" key="3">
    <source>
        <dbReference type="Proteomes" id="UP000182569"/>
    </source>
</evidence>
<dbReference type="InterPro" id="IPR000014">
    <property type="entry name" value="PAS"/>
</dbReference>
<keyword evidence="3" id="KW-1185">Reference proteome</keyword>
<protein>
    <recommendedName>
        <fullName evidence="1">PAS domain-containing protein</fullName>
    </recommendedName>
</protein>
<organism evidence="2 3">
    <name type="scientific">Clostridium estertheticum subsp. estertheticum</name>
    <dbReference type="NCBI Taxonomy" id="1552"/>
    <lineage>
        <taxon>Bacteria</taxon>
        <taxon>Bacillati</taxon>
        <taxon>Bacillota</taxon>
        <taxon>Clostridia</taxon>
        <taxon>Eubacteriales</taxon>
        <taxon>Clostridiaceae</taxon>
        <taxon>Clostridium</taxon>
    </lineage>
</organism>
<evidence type="ECO:0000313" key="2">
    <source>
        <dbReference type="EMBL" id="APC41934.1"/>
    </source>
</evidence>
<dbReference type="InterPro" id="IPR035965">
    <property type="entry name" value="PAS-like_dom_sf"/>
</dbReference>
<dbReference type="RefSeq" id="WP_071614227.1">
    <property type="nucleotide sequence ID" value="NZ_CP015756.1"/>
</dbReference>
<dbReference type="STRING" id="1552.A7L45_18625"/>
<dbReference type="CDD" id="cd00130">
    <property type="entry name" value="PAS"/>
    <property type="match status" value="1"/>
</dbReference>
<dbReference type="SUPFAM" id="SSF55785">
    <property type="entry name" value="PYP-like sensor domain (PAS domain)"/>
    <property type="match status" value="2"/>
</dbReference>